<gene>
    <name evidence="1" type="ORF">NNJEOMEG_03148</name>
</gene>
<accession>A0A6V8LZ45</accession>
<dbReference type="EMBL" id="BLTE01000015">
    <property type="protein sequence ID" value="GFK95289.1"/>
    <property type="molecule type" value="Genomic_DNA"/>
</dbReference>
<keyword evidence="2" id="KW-1185">Reference proteome</keyword>
<dbReference type="RefSeq" id="WP_173086160.1">
    <property type="nucleotide sequence ID" value="NZ_BLTE01000015.1"/>
</dbReference>
<dbReference type="Proteomes" id="UP000494245">
    <property type="component" value="Unassembled WGS sequence"/>
</dbReference>
<protein>
    <submittedName>
        <fullName evidence="1">Uncharacterized protein</fullName>
    </submittedName>
</protein>
<reference evidence="1 2" key="1">
    <citation type="submission" date="2020-04" db="EMBL/GenBank/DDBJ databases">
        <authorList>
            <consortium name="Desulfovibrio sp. FSS-1 genome sequencing consortium"/>
            <person name="Shimoshige H."/>
            <person name="Kobayashi H."/>
            <person name="Maekawa T."/>
        </authorList>
    </citation>
    <scope>NUCLEOTIDE SEQUENCE [LARGE SCALE GENOMIC DNA]</scope>
    <source>
        <strain evidence="1 2">SIID29052-01</strain>
    </source>
</reference>
<proteinExistence type="predicted"/>
<sequence length="97" mass="11012">MDSPRTVFPDIITSRLEDLWSAPLPGEEAPQYFDALRQLEEKALELAPAERRTELQALITEMSGLSERVRHLYVRFAYIQGLQDGGKLREVLGSPAR</sequence>
<reference evidence="1 2" key="2">
    <citation type="submission" date="2020-05" db="EMBL/GenBank/DDBJ databases">
        <title>Draft genome sequence of Desulfovibrio sp. strainFSS-1.</title>
        <authorList>
            <person name="Shimoshige H."/>
            <person name="Kobayashi H."/>
            <person name="Maekawa T."/>
        </authorList>
    </citation>
    <scope>NUCLEOTIDE SEQUENCE [LARGE SCALE GENOMIC DNA]</scope>
    <source>
        <strain evidence="1 2">SIID29052-01</strain>
    </source>
</reference>
<evidence type="ECO:0000313" key="1">
    <source>
        <dbReference type="EMBL" id="GFK95289.1"/>
    </source>
</evidence>
<evidence type="ECO:0000313" key="2">
    <source>
        <dbReference type="Proteomes" id="UP000494245"/>
    </source>
</evidence>
<name>A0A6V8LZ45_9BACT</name>
<dbReference type="AlphaFoldDB" id="A0A6V8LZ45"/>
<organism evidence="1 2">
    <name type="scientific">Fundidesulfovibrio magnetotacticus</name>
    <dbReference type="NCBI Taxonomy" id="2730080"/>
    <lineage>
        <taxon>Bacteria</taxon>
        <taxon>Pseudomonadati</taxon>
        <taxon>Thermodesulfobacteriota</taxon>
        <taxon>Desulfovibrionia</taxon>
        <taxon>Desulfovibrionales</taxon>
        <taxon>Desulfovibrionaceae</taxon>
        <taxon>Fundidesulfovibrio</taxon>
    </lineage>
</organism>
<comment type="caution">
    <text evidence="1">The sequence shown here is derived from an EMBL/GenBank/DDBJ whole genome shotgun (WGS) entry which is preliminary data.</text>
</comment>